<dbReference type="CDD" id="cd11313">
    <property type="entry name" value="AmyAc_arch_bac_AmyA"/>
    <property type="match status" value="1"/>
</dbReference>
<dbReference type="SMART" id="SM00642">
    <property type="entry name" value="Aamy"/>
    <property type="match status" value="1"/>
</dbReference>
<evidence type="ECO:0000259" key="2">
    <source>
        <dbReference type="SMART" id="SM00642"/>
    </source>
</evidence>
<dbReference type="KEGG" id="mfy:HH212_26070"/>
<keyword evidence="4" id="KW-1185">Reference proteome</keyword>
<feature type="domain" description="Glycosyl hydrolase family 13 catalytic" evidence="2">
    <location>
        <begin position="52"/>
        <end position="375"/>
    </location>
</feature>
<evidence type="ECO:0000313" key="3">
    <source>
        <dbReference type="EMBL" id="QJE03026.1"/>
    </source>
</evidence>
<dbReference type="SUPFAM" id="SSF51011">
    <property type="entry name" value="Glycosyl hydrolase domain"/>
    <property type="match status" value="1"/>
</dbReference>
<feature type="chain" id="PRO_5031056556" evidence="1">
    <location>
        <begin position="34"/>
        <end position="458"/>
    </location>
</feature>
<gene>
    <name evidence="3" type="ORF">HH212_26070</name>
</gene>
<dbReference type="GO" id="GO:0016798">
    <property type="term" value="F:hydrolase activity, acting on glycosyl bonds"/>
    <property type="evidence" value="ECO:0007669"/>
    <property type="project" value="UniProtKB-KW"/>
</dbReference>
<dbReference type="PANTHER" id="PTHR47786:SF2">
    <property type="entry name" value="GLYCOSYL HYDROLASE FAMILY 13 CATALYTIC DOMAIN-CONTAINING PROTEIN"/>
    <property type="match status" value="1"/>
</dbReference>
<proteinExistence type="predicted"/>
<accession>A0A7Z2ZUT9</accession>
<dbReference type="PANTHER" id="PTHR47786">
    <property type="entry name" value="ALPHA-1,4-GLUCAN:MALTOSE-1-PHOSPHATE MALTOSYLTRANSFERASE"/>
    <property type="match status" value="1"/>
</dbReference>
<dbReference type="SUPFAM" id="SSF51445">
    <property type="entry name" value="(Trans)glycosidases"/>
    <property type="match status" value="1"/>
</dbReference>
<organism evidence="3 4">
    <name type="scientific">Massilia forsythiae</name>
    <dbReference type="NCBI Taxonomy" id="2728020"/>
    <lineage>
        <taxon>Bacteria</taxon>
        <taxon>Pseudomonadati</taxon>
        <taxon>Pseudomonadota</taxon>
        <taxon>Betaproteobacteria</taxon>
        <taxon>Burkholderiales</taxon>
        <taxon>Oxalobacteraceae</taxon>
        <taxon>Telluria group</taxon>
        <taxon>Massilia</taxon>
    </lineage>
</organism>
<reference evidence="3 4" key="1">
    <citation type="submission" date="2020-04" db="EMBL/GenBank/DDBJ databases">
        <title>Genome sequencing of novel species.</title>
        <authorList>
            <person name="Heo J."/>
            <person name="Kim S.-J."/>
            <person name="Kim J.-S."/>
            <person name="Hong S.-B."/>
            <person name="Kwon S.-W."/>
        </authorList>
    </citation>
    <scope>NUCLEOTIDE SEQUENCE [LARGE SCALE GENOMIC DNA]</scope>
    <source>
        <strain evidence="3 4">GN2-R2</strain>
    </source>
</reference>
<dbReference type="Pfam" id="PF00128">
    <property type="entry name" value="Alpha-amylase"/>
    <property type="match status" value="1"/>
</dbReference>
<dbReference type="RefSeq" id="WP_170205107.1">
    <property type="nucleotide sequence ID" value="NZ_CP051685.1"/>
</dbReference>
<dbReference type="AlphaFoldDB" id="A0A7Z2ZUT9"/>
<evidence type="ECO:0000256" key="1">
    <source>
        <dbReference type="SAM" id="SignalP"/>
    </source>
</evidence>
<dbReference type="InterPro" id="IPR013780">
    <property type="entry name" value="Glyco_hydro_b"/>
</dbReference>
<protein>
    <submittedName>
        <fullName evidence="3">DUF3459 domain-containing protein</fullName>
    </submittedName>
</protein>
<feature type="signal peptide" evidence="1">
    <location>
        <begin position="1"/>
        <end position="33"/>
    </location>
</feature>
<sequence>MKRQLGRTLTTMLLAACAALPALSIAAASSVPATPTVPMAHVDWSRNANIYEVNIRQFTKEGSFNAFAKHLPRLKKMGVDILWLMPVQPIGVKNRKGTLGSYYAVRDYTAVNPEFGTMDDLRSLVKQAHALGMHVIIDLVANHTAFDNPWTVKHKDWYLKNDKGEIYPVTYTDGAEPEYWTDVTGLDWNNKALWQGMTDAMLFWVREADIDGFRCDVAGKVPTPFWNGARAALDRVKPVFMLAEADKPELHEHAFDMTYGWDTKDLFKDIAKGKADARTLKAFLANPPKAFPPGAYRMRFTSNHDENSWAGSDVELYGPAFKAMAVLAATLPGMPLVYGGQESVLDKRIQFFEKDPVDWKNYALAPFYTDLLALKHANPALWNGQYGGDAQVLDTGNDKVFAFRRERDGNTVQVTVNLSNAAQAYAPAGAGARQQAQQSLAPWDYRIDVTESKRSVRR</sequence>
<dbReference type="InterPro" id="IPR017853">
    <property type="entry name" value="GH"/>
</dbReference>
<name>A0A7Z2ZUT9_9BURK</name>
<dbReference type="EMBL" id="CP051685">
    <property type="protein sequence ID" value="QJE03026.1"/>
    <property type="molecule type" value="Genomic_DNA"/>
</dbReference>
<dbReference type="Proteomes" id="UP000502415">
    <property type="component" value="Chromosome"/>
</dbReference>
<dbReference type="InterPro" id="IPR006047">
    <property type="entry name" value="GH13_cat_dom"/>
</dbReference>
<dbReference type="Gene3D" id="3.20.20.80">
    <property type="entry name" value="Glycosidases"/>
    <property type="match status" value="1"/>
</dbReference>
<dbReference type="Gene3D" id="2.60.40.1180">
    <property type="entry name" value="Golgi alpha-mannosidase II"/>
    <property type="match status" value="1"/>
</dbReference>
<dbReference type="GO" id="GO:0005975">
    <property type="term" value="P:carbohydrate metabolic process"/>
    <property type="evidence" value="ECO:0007669"/>
    <property type="project" value="InterPro"/>
</dbReference>
<evidence type="ECO:0000313" key="4">
    <source>
        <dbReference type="Proteomes" id="UP000502415"/>
    </source>
</evidence>
<keyword evidence="1" id="KW-0732">Signal</keyword>